<accession>A0ABM1EXT4</accession>
<reference evidence="9" key="1">
    <citation type="submission" date="2025-08" db="UniProtKB">
        <authorList>
            <consortium name="RefSeq"/>
        </authorList>
    </citation>
    <scope>IDENTIFICATION</scope>
</reference>
<protein>
    <submittedName>
        <fullName evidence="9">Transient receptor potential cation channel subfamily A member 1-like</fullName>
    </submittedName>
</protein>
<feature type="transmembrane region" description="Helical" evidence="7">
    <location>
        <begin position="88"/>
        <end position="107"/>
    </location>
</feature>
<feature type="transmembrane region" description="Helical" evidence="7">
    <location>
        <begin position="29"/>
        <end position="52"/>
    </location>
</feature>
<feature type="transmembrane region" description="Helical" evidence="7">
    <location>
        <begin position="152"/>
        <end position="170"/>
    </location>
</feature>
<keyword evidence="7" id="KW-0812">Transmembrane</keyword>
<gene>
    <name evidence="9" type="primary">LOC106816876</name>
</gene>
<evidence type="ECO:0000313" key="9">
    <source>
        <dbReference type="RefSeq" id="XP_014677005.1"/>
    </source>
</evidence>
<keyword evidence="5" id="KW-0325">Glycoprotein</keyword>
<dbReference type="RefSeq" id="XP_014677005.1">
    <property type="nucleotide sequence ID" value="XM_014821519.1"/>
</dbReference>
<evidence type="ECO:0000256" key="4">
    <source>
        <dbReference type="ARBA" id="ARBA00023065"/>
    </source>
</evidence>
<evidence type="ECO:0000256" key="3">
    <source>
        <dbReference type="ARBA" id="ARBA00023043"/>
    </source>
</evidence>
<keyword evidence="2" id="KW-0677">Repeat</keyword>
<dbReference type="PANTHER" id="PTHR47143">
    <property type="entry name" value="TRANSIENT RECEPTOR POTENTIAL CATION CHANNEL PROTEIN PAINLESS"/>
    <property type="match status" value="1"/>
</dbReference>
<dbReference type="InterPro" id="IPR052076">
    <property type="entry name" value="TRP_cation_channel"/>
</dbReference>
<evidence type="ECO:0000256" key="6">
    <source>
        <dbReference type="ARBA" id="ARBA00023303"/>
    </source>
</evidence>
<sequence>MMVRCNRVDLLYHPVCQAYLNMKWNAYGFYLHFCVLGLYVVFVAALTFYVTLNEPMDHSHLSNERWDNITNATDDHWSIVESIPTLDLVLLITVTIFSALSIIKEIFQIGQQGADYFLDLINYLEWSLYISAGIFTTTTLLCGNGNSYHFQWAFGAISVFLAWFYLLLHLQRFNISVCRRRHSIGEE</sequence>
<dbReference type="GeneID" id="106816876"/>
<organism evidence="8 9">
    <name type="scientific">Priapulus caudatus</name>
    <name type="common">Priapulid worm</name>
    <dbReference type="NCBI Taxonomy" id="37621"/>
    <lineage>
        <taxon>Eukaryota</taxon>
        <taxon>Metazoa</taxon>
        <taxon>Ecdysozoa</taxon>
        <taxon>Scalidophora</taxon>
        <taxon>Priapulida</taxon>
        <taxon>Priapulimorpha</taxon>
        <taxon>Priapulimorphida</taxon>
        <taxon>Priapulidae</taxon>
        <taxon>Priapulus</taxon>
    </lineage>
</organism>
<dbReference type="PANTHER" id="PTHR47143:SF1">
    <property type="entry name" value="ION_TRANS DOMAIN-CONTAINING PROTEIN"/>
    <property type="match status" value="1"/>
</dbReference>
<keyword evidence="6" id="KW-0407">Ion channel</keyword>
<keyword evidence="7" id="KW-1133">Transmembrane helix</keyword>
<keyword evidence="8" id="KW-1185">Reference proteome</keyword>
<evidence type="ECO:0000313" key="8">
    <source>
        <dbReference type="Proteomes" id="UP000695022"/>
    </source>
</evidence>
<evidence type="ECO:0000256" key="5">
    <source>
        <dbReference type="ARBA" id="ARBA00023180"/>
    </source>
</evidence>
<evidence type="ECO:0000256" key="2">
    <source>
        <dbReference type="ARBA" id="ARBA00022737"/>
    </source>
</evidence>
<evidence type="ECO:0000256" key="1">
    <source>
        <dbReference type="ARBA" id="ARBA00022448"/>
    </source>
</evidence>
<dbReference type="Proteomes" id="UP000695022">
    <property type="component" value="Unplaced"/>
</dbReference>
<keyword evidence="7" id="KW-0472">Membrane</keyword>
<name>A0ABM1EXT4_PRICU</name>
<keyword evidence="4" id="KW-0406">Ion transport</keyword>
<keyword evidence="1" id="KW-0813">Transport</keyword>
<evidence type="ECO:0000256" key="7">
    <source>
        <dbReference type="SAM" id="Phobius"/>
    </source>
</evidence>
<keyword evidence="3" id="KW-0040">ANK repeat</keyword>
<proteinExistence type="predicted"/>